<dbReference type="AlphaFoldDB" id="A0A381X971"/>
<dbReference type="Gene3D" id="3.40.50.11010">
    <property type="match status" value="1"/>
</dbReference>
<sequence>VNNNNYIIFSSIDWSTHWQLHHQLVTSLVSAGNKVFFVENTGIRSINIEDIGRLRERISSWKKGIHGFSSIDGEKLTVYSPLILPFPYSKISIFFNKKIFNLYILRWIQASNFSNPIIISFLPTPLIQSTINSLNPKLTIYYCANNMAESSTSASRIRPYEDLFFKNVDIIFTAAHVIQEYARRFSEKVFYFPPGIDFNKFEIASKDNKDIPNDLK</sequence>
<feature type="non-terminal residue" evidence="1">
    <location>
        <position position="216"/>
    </location>
</feature>
<gene>
    <name evidence="1" type="ORF">METZ01_LOCUS113956</name>
</gene>
<evidence type="ECO:0000313" key="1">
    <source>
        <dbReference type="EMBL" id="SVA61102.1"/>
    </source>
</evidence>
<name>A0A381X971_9ZZZZ</name>
<dbReference type="SUPFAM" id="SSF53756">
    <property type="entry name" value="UDP-Glycosyltransferase/glycogen phosphorylase"/>
    <property type="match status" value="1"/>
</dbReference>
<accession>A0A381X971</accession>
<dbReference type="EMBL" id="UINC01014302">
    <property type="protein sequence ID" value="SVA61102.1"/>
    <property type="molecule type" value="Genomic_DNA"/>
</dbReference>
<evidence type="ECO:0008006" key="2">
    <source>
        <dbReference type="Google" id="ProtNLM"/>
    </source>
</evidence>
<proteinExistence type="predicted"/>
<organism evidence="1">
    <name type="scientific">marine metagenome</name>
    <dbReference type="NCBI Taxonomy" id="408172"/>
    <lineage>
        <taxon>unclassified sequences</taxon>
        <taxon>metagenomes</taxon>
        <taxon>ecological metagenomes</taxon>
    </lineage>
</organism>
<reference evidence="1" key="1">
    <citation type="submission" date="2018-05" db="EMBL/GenBank/DDBJ databases">
        <authorList>
            <person name="Lanie J.A."/>
            <person name="Ng W.-L."/>
            <person name="Kazmierczak K.M."/>
            <person name="Andrzejewski T.M."/>
            <person name="Davidsen T.M."/>
            <person name="Wayne K.J."/>
            <person name="Tettelin H."/>
            <person name="Glass J.I."/>
            <person name="Rusch D."/>
            <person name="Podicherti R."/>
            <person name="Tsui H.-C.T."/>
            <person name="Winkler M.E."/>
        </authorList>
    </citation>
    <scope>NUCLEOTIDE SEQUENCE</scope>
</reference>
<feature type="non-terminal residue" evidence="1">
    <location>
        <position position="1"/>
    </location>
</feature>
<protein>
    <recommendedName>
        <fullName evidence="2">Glycosyltransferase subfamily 4-like N-terminal domain-containing protein</fullName>
    </recommendedName>
</protein>